<dbReference type="Proteomes" id="UP000215244">
    <property type="component" value="Chromosome"/>
</dbReference>
<dbReference type="GO" id="GO:0005737">
    <property type="term" value="C:cytoplasm"/>
    <property type="evidence" value="ECO:0007669"/>
    <property type="project" value="TreeGrafter"/>
</dbReference>
<comment type="similarity">
    <text evidence="1">Belongs to the PhzF family.</text>
</comment>
<dbReference type="Gene3D" id="3.10.310.10">
    <property type="entry name" value="Diaminopimelate Epimerase, Chain A, domain 1"/>
    <property type="match status" value="2"/>
</dbReference>
<reference evidence="3 4" key="1">
    <citation type="submission" date="2017-08" db="EMBL/GenBank/DDBJ databases">
        <title>The complete genome sequence of Maribacter sp. B1, isolated from deep-sea sediment.</title>
        <authorList>
            <person name="Wu Y.-H."/>
            <person name="Cheng H."/>
            <person name="Xu X.-W."/>
        </authorList>
    </citation>
    <scope>NUCLEOTIDE SEQUENCE [LARGE SCALE GENOMIC DNA]</scope>
    <source>
        <strain evidence="3 4">B1</strain>
    </source>
</reference>
<dbReference type="RefSeq" id="WP_094996697.1">
    <property type="nucleotide sequence ID" value="NZ_BMJL01000006.1"/>
</dbReference>
<evidence type="ECO:0000313" key="3">
    <source>
        <dbReference type="EMBL" id="ASV30076.1"/>
    </source>
</evidence>
<name>A0A223V456_9FLAO</name>
<protein>
    <submittedName>
        <fullName evidence="3">Isomerase</fullName>
    </submittedName>
</protein>
<evidence type="ECO:0000256" key="1">
    <source>
        <dbReference type="ARBA" id="ARBA00008270"/>
    </source>
</evidence>
<sequence length="264" mass="29741">MKQKIYQIDAFTNKLFGGNPAAVCILETWLPDDTMQKIAAENNLAETAFAVPRGNDYELRWFTPEVEVDLCGHATLATAYVIFNYYDYKEHTIRFISPRSGELLVKKNETGQMTMDFPTDDLVPVESLNEINQAIGKQPLETYKGKTDYLLIYENQQDIENIRPNFHLLDQLDCRGVIVSAKGDTVDFVSRFFAPQCGIPEDPVTGSAHTTLTPYWSKKLNKTVMSAKQLSARGGDLTCEYLGNRVKISGSAVCYLEGEIDIYH</sequence>
<dbReference type="EMBL" id="CP022957">
    <property type="protein sequence ID" value="ASV30076.1"/>
    <property type="molecule type" value="Genomic_DNA"/>
</dbReference>
<accession>A0A223V456</accession>
<evidence type="ECO:0000313" key="4">
    <source>
        <dbReference type="Proteomes" id="UP000215244"/>
    </source>
</evidence>
<dbReference type="PANTHER" id="PTHR13774:SF17">
    <property type="entry name" value="PHENAZINE BIOSYNTHESIS-LIKE DOMAIN-CONTAINING PROTEIN"/>
    <property type="match status" value="1"/>
</dbReference>
<dbReference type="OrthoDB" id="9788221at2"/>
<dbReference type="PANTHER" id="PTHR13774">
    <property type="entry name" value="PHENAZINE BIOSYNTHESIS PROTEIN"/>
    <property type="match status" value="1"/>
</dbReference>
<dbReference type="SUPFAM" id="SSF54506">
    <property type="entry name" value="Diaminopimelate epimerase-like"/>
    <property type="match status" value="1"/>
</dbReference>
<keyword evidence="2 3" id="KW-0413">Isomerase</keyword>
<keyword evidence="4" id="KW-1185">Reference proteome</keyword>
<dbReference type="AlphaFoldDB" id="A0A223V456"/>
<organism evidence="3 4">
    <name type="scientific">Maribacter cobaltidurans</name>
    <dbReference type="NCBI Taxonomy" id="1178778"/>
    <lineage>
        <taxon>Bacteria</taxon>
        <taxon>Pseudomonadati</taxon>
        <taxon>Bacteroidota</taxon>
        <taxon>Flavobacteriia</taxon>
        <taxon>Flavobacteriales</taxon>
        <taxon>Flavobacteriaceae</taxon>
        <taxon>Maribacter</taxon>
    </lineage>
</organism>
<dbReference type="PIRSF" id="PIRSF016184">
    <property type="entry name" value="PhzC_PhzF"/>
    <property type="match status" value="1"/>
</dbReference>
<evidence type="ECO:0000256" key="2">
    <source>
        <dbReference type="ARBA" id="ARBA00023235"/>
    </source>
</evidence>
<dbReference type="KEGG" id="marb:CJ263_07475"/>
<dbReference type="NCBIfam" id="TIGR00654">
    <property type="entry name" value="PhzF_family"/>
    <property type="match status" value="1"/>
</dbReference>
<dbReference type="InterPro" id="IPR003719">
    <property type="entry name" value="Phenazine_PhzF-like"/>
</dbReference>
<proteinExistence type="inferred from homology"/>
<gene>
    <name evidence="3" type="ORF">CJ263_07475</name>
</gene>
<dbReference type="GO" id="GO:0016853">
    <property type="term" value="F:isomerase activity"/>
    <property type="evidence" value="ECO:0007669"/>
    <property type="project" value="UniProtKB-KW"/>
</dbReference>
<dbReference type="Pfam" id="PF02567">
    <property type="entry name" value="PhzC-PhzF"/>
    <property type="match status" value="1"/>
</dbReference>